<keyword evidence="2" id="KW-0479">Metal-binding</keyword>
<feature type="domain" description="Succinylglutamate desuccinylase/Aspartoacylase catalytic" evidence="5">
    <location>
        <begin position="38"/>
        <end position="269"/>
    </location>
</feature>
<evidence type="ECO:0000256" key="1">
    <source>
        <dbReference type="ARBA" id="ARBA00001947"/>
    </source>
</evidence>
<dbReference type="AlphaFoldDB" id="A0A5E7RK62"/>
<accession>A0A5E7RK62</accession>
<organism evidence="6 7">
    <name type="scientific">Pseudomonas fluorescens</name>
    <dbReference type="NCBI Taxonomy" id="294"/>
    <lineage>
        <taxon>Bacteria</taxon>
        <taxon>Pseudomonadati</taxon>
        <taxon>Pseudomonadota</taxon>
        <taxon>Gammaproteobacteria</taxon>
        <taxon>Pseudomonadales</taxon>
        <taxon>Pseudomonadaceae</taxon>
        <taxon>Pseudomonas</taxon>
    </lineage>
</organism>
<dbReference type="PANTHER" id="PTHR37326:SF1">
    <property type="entry name" value="BLL3975 PROTEIN"/>
    <property type="match status" value="1"/>
</dbReference>
<dbReference type="CDD" id="cd06250">
    <property type="entry name" value="M14_PaAOTO_like"/>
    <property type="match status" value="1"/>
</dbReference>
<proteinExistence type="predicted"/>
<dbReference type="PANTHER" id="PTHR37326">
    <property type="entry name" value="BLL3975 PROTEIN"/>
    <property type="match status" value="1"/>
</dbReference>
<dbReference type="InterPro" id="IPR055438">
    <property type="entry name" value="AstE_AspA_cat"/>
</dbReference>
<evidence type="ECO:0000256" key="2">
    <source>
        <dbReference type="ARBA" id="ARBA00022723"/>
    </source>
</evidence>
<evidence type="ECO:0000313" key="7">
    <source>
        <dbReference type="Proteomes" id="UP000326611"/>
    </source>
</evidence>
<dbReference type="Pfam" id="PF24827">
    <property type="entry name" value="AstE_AspA_cat"/>
    <property type="match status" value="1"/>
</dbReference>
<keyword evidence="3" id="KW-0378">Hydrolase</keyword>
<dbReference type="Gene3D" id="3.40.630.10">
    <property type="entry name" value="Zn peptidases"/>
    <property type="match status" value="1"/>
</dbReference>
<dbReference type="OrthoDB" id="527673at2"/>
<dbReference type="GO" id="GO:0016788">
    <property type="term" value="F:hydrolase activity, acting on ester bonds"/>
    <property type="evidence" value="ECO:0007669"/>
    <property type="project" value="InterPro"/>
</dbReference>
<gene>
    <name evidence="6" type="ORF">PS918_01613</name>
</gene>
<sequence length="378" mass="41171">MRHQIHDLLAPLPGTARQIHSFHFGPTSAPGVTSARGKIYIQSSLHADEMPGMLVAWHLKQRLAELEAAGRLRSEIVLVPVANPIGLEQVLMDVPLGRYELESGQNFNRWFVDLSEEVGNDIEGQLGDDPQHNLQLIRNSLRNALARQTASTQLQSQRLTLQRLACDADMVLDLHCDFEAVAHLYTTPDAWPLVEPLARYIGSEASLLATDSGGQSFDECFTLLWWQLKERFGEHFDIPPGSFSVTVELRGQGDVNHPLASLDSQALIDYLVHFGAIAGEPAPLPDLPYPATPLAGVEPVATPVGGLLVFTALPGEYLEAGQLIAEIIDPISDRVTPVHCTAAGLMYARSLRRMATAGMVIAHVAGAEAYRSGYLLSP</sequence>
<keyword evidence="4" id="KW-0862">Zinc</keyword>
<dbReference type="SUPFAM" id="SSF53187">
    <property type="entry name" value="Zn-dependent exopeptidases"/>
    <property type="match status" value="1"/>
</dbReference>
<evidence type="ECO:0000313" key="6">
    <source>
        <dbReference type="EMBL" id="VVP73677.1"/>
    </source>
</evidence>
<protein>
    <recommendedName>
        <fullName evidence="5">Succinylglutamate desuccinylase/Aspartoacylase catalytic domain-containing protein</fullName>
    </recommendedName>
</protein>
<comment type="cofactor">
    <cofactor evidence="1">
        <name>Zn(2+)</name>
        <dbReference type="ChEBI" id="CHEBI:29105"/>
    </cofactor>
</comment>
<dbReference type="RefSeq" id="WP_150769741.1">
    <property type="nucleotide sequence ID" value="NZ_CABVIY010000002.1"/>
</dbReference>
<reference evidence="6 7" key="1">
    <citation type="submission" date="2019-09" db="EMBL/GenBank/DDBJ databases">
        <authorList>
            <person name="Chandra G."/>
            <person name="Truman W A."/>
        </authorList>
    </citation>
    <scope>NUCLEOTIDE SEQUENCE [LARGE SCALE GENOMIC DNA]</scope>
    <source>
        <strain evidence="6">PS918</strain>
    </source>
</reference>
<evidence type="ECO:0000259" key="5">
    <source>
        <dbReference type="Pfam" id="PF24827"/>
    </source>
</evidence>
<evidence type="ECO:0000256" key="3">
    <source>
        <dbReference type="ARBA" id="ARBA00022801"/>
    </source>
</evidence>
<dbReference type="EMBL" id="CABVIY010000002">
    <property type="protein sequence ID" value="VVP73677.1"/>
    <property type="molecule type" value="Genomic_DNA"/>
</dbReference>
<dbReference type="Proteomes" id="UP000326611">
    <property type="component" value="Unassembled WGS sequence"/>
</dbReference>
<evidence type="ECO:0000256" key="4">
    <source>
        <dbReference type="ARBA" id="ARBA00022833"/>
    </source>
</evidence>
<name>A0A5E7RK62_PSEFL</name>
<dbReference type="GO" id="GO:0046872">
    <property type="term" value="F:metal ion binding"/>
    <property type="evidence" value="ECO:0007669"/>
    <property type="project" value="UniProtKB-KW"/>
</dbReference>
<dbReference type="InterPro" id="IPR053138">
    <property type="entry name" value="N-alpha-Ac-DABA_deacetylase"/>
</dbReference>